<accession>A0AA38FAF0</accession>
<sequence length="189" mass="22085">MVSINKTNTQRMPQVTHDVGLEPVMVTTIAEATHTKEIPRQKNLVSREEVVHGKYPNLVHQKEVYQETMDVIWSLQGEIQCLKEQSRREEKRRKVKVPKDDLDEVKEVCKMIRQENIIPLLGAWLRDKVPCTGEERERQVLHENLPLHILDYDREITLNAFMDGWILSNILIDTGTEVNVLTLDAWHQM</sequence>
<protein>
    <submittedName>
        <fullName evidence="1">Uncharacterized protein</fullName>
    </submittedName>
</protein>
<name>A0AA38FAF0_TAXCH</name>
<dbReference type="EMBL" id="JAHRHJ020000010">
    <property type="protein sequence ID" value="KAH9298479.1"/>
    <property type="molecule type" value="Genomic_DNA"/>
</dbReference>
<organism evidence="1 2">
    <name type="scientific">Taxus chinensis</name>
    <name type="common">Chinese yew</name>
    <name type="synonym">Taxus wallichiana var. chinensis</name>
    <dbReference type="NCBI Taxonomy" id="29808"/>
    <lineage>
        <taxon>Eukaryota</taxon>
        <taxon>Viridiplantae</taxon>
        <taxon>Streptophyta</taxon>
        <taxon>Embryophyta</taxon>
        <taxon>Tracheophyta</taxon>
        <taxon>Spermatophyta</taxon>
        <taxon>Pinopsida</taxon>
        <taxon>Pinidae</taxon>
        <taxon>Conifers II</taxon>
        <taxon>Cupressales</taxon>
        <taxon>Taxaceae</taxon>
        <taxon>Taxus</taxon>
    </lineage>
</organism>
<keyword evidence="2" id="KW-1185">Reference proteome</keyword>
<reference evidence="1 2" key="1">
    <citation type="journal article" date="2021" name="Nat. Plants">
        <title>The Taxus genome provides insights into paclitaxel biosynthesis.</title>
        <authorList>
            <person name="Xiong X."/>
            <person name="Gou J."/>
            <person name="Liao Q."/>
            <person name="Li Y."/>
            <person name="Zhou Q."/>
            <person name="Bi G."/>
            <person name="Li C."/>
            <person name="Du R."/>
            <person name="Wang X."/>
            <person name="Sun T."/>
            <person name="Guo L."/>
            <person name="Liang H."/>
            <person name="Lu P."/>
            <person name="Wu Y."/>
            <person name="Zhang Z."/>
            <person name="Ro D.K."/>
            <person name="Shang Y."/>
            <person name="Huang S."/>
            <person name="Yan J."/>
        </authorList>
    </citation>
    <scope>NUCLEOTIDE SEQUENCE [LARGE SCALE GENOMIC DNA]</scope>
    <source>
        <strain evidence="1">Ta-2019</strain>
    </source>
</reference>
<feature type="non-terminal residue" evidence="1">
    <location>
        <position position="189"/>
    </location>
</feature>
<gene>
    <name evidence="1" type="ORF">KI387_030161</name>
</gene>
<comment type="caution">
    <text evidence="1">The sequence shown here is derived from an EMBL/GenBank/DDBJ whole genome shotgun (WGS) entry which is preliminary data.</text>
</comment>
<evidence type="ECO:0000313" key="2">
    <source>
        <dbReference type="Proteomes" id="UP000824469"/>
    </source>
</evidence>
<proteinExistence type="predicted"/>
<dbReference type="Proteomes" id="UP000824469">
    <property type="component" value="Unassembled WGS sequence"/>
</dbReference>
<evidence type="ECO:0000313" key="1">
    <source>
        <dbReference type="EMBL" id="KAH9298479.1"/>
    </source>
</evidence>
<dbReference type="AlphaFoldDB" id="A0AA38FAF0"/>